<feature type="domain" description="Myb-like" evidence="6">
    <location>
        <begin position="63"/>
        <end position="114"/>
    </location>
</feature>
<dbReference type="GO" id="GO:0033993">
    <property type="term" value="P:response to lipid"/>
    <property type="evidence" value="ECO:0007669"/>
    <property type="project" value="UniProtKB-ARBA"/>
</dbReference>
<protein>
    <submittedName>
        <fullName evidence="8">Uncharacterized protein</fullName>
    </submittedName>
</protein>
<dbReference type="InterPro" id="IPR017930">
    <property type="entry name" value="Myb_dom"/>
</dbReference>
<dbReference type="PROSITE" id="PS51294">
    <property type="entry name" value="HTH_MYB"/>
    <property type="match status" value="2"/>
</dbReference>
<keyword evidence="3" id="KW-0238">DNA-binding</keyword>
<dbReference type="InterPro" id="IPR001005">
    <property type="entry name" value="SANT/Myb"/>
</dbReference>
<keyword evidence="2" id="KW-0677">Repeat</keyword>
<gene>
    <name evidence="8" type="ORF">TrCOL_g10922</name>
</gene>
<dbReference type="GO" id="GO:0000981">
    <property type="term" value="F:DNA-binding transcription factor activity, RNA polymerase II-specific"/>
    <property type="evidence" value="ECO:0007669"/>
    <property type="project" value="TreeGrafter"/>
</dbReference>
<evidence type="ECO:0000256" key="3">
    <source>
        <dbReference type="ARBA" id="ARBA00023125"/>
    </source>
</evidence>
<feature type="domain" description="Myb-like" evidence="6">
    <location>
        <begin position="115"/>
        <end position="165"/>
    </location>
</feature>
<dbReference type="GO" id="GO:0009725">
    <property type="term" value="P:response to hormone"/>
    <property type="evidence" value="ECO:0007669"/>
    <property type="project" value="UniProtKB-ARBA"/>
</dbReference>
<proteinExistence type="predicted"/>
<dbReference type="PANTHER" id="PTHR45614">
    <property type="entry name" value="MYB PROTEIN-RELATED"/>
    <property type="match status" value="1"/>
</dbReference>
<dbReference type="GO" id="GO:1901002">
    <property type="term" value="P:positive regulation of response to salt stress"/>
    <property type="evidence" value="ECO:0007669"/>
    <property type="project" value="UniProtKB-ARBA"/>
</dbReference>
<feature type="compositionally biased region" description="Basic and acidic residues" evidence="5">
    <location>
        <begin position="50"/>
        <end position="60"/>
    </location>
</feature>
<feature type="domain" description="HTH myb-type" evidence="7">
    <location>
        <begin position="63"/>
        <end position="118"/>
    </location>
</feature>
<dbReference type="GO" id="GO:1902806">
    <property type="term" value="P:regulation of cell cycle G1/S phase transition"/>
    <property type="evidence" value="ECO:0007669"/>
    <property type="project" value="UniProtKB-ARBA"/>
</dbReference>
<dbReference type="SUPFAM" id="SSF46689">
    <property type="entry name" value="Homeodomain-like"/>
    <property type="match status" value="1"/>
</dbReference>
<dbReference type="GO" id="GO:0005634">
    <property type="term" value="C:nucleus"/>
    <property type="evidence" value="ECO:0007669"/>
    <property type="project" value="UniProtKB-SubCell"/>
</dbReference>
<dbReference type="GO" id="GO:0032875">
    <property type="term" value="P:regulation of DNA endoreduplication"/>
    <property type="evidence" value="ECO:0007669"/>
    <property type="project" value="UniProtKB-ARBA"/>
</dbReference>
<dbReference type="EMBL" id="BRYA01000646">
    <property type="protein sequence ID" value="GMI27634.1"/>
    <property type="molecule type" value="Genomic_DNA"/>
</dbReference>
<dbReference type="PROSITE" id="PS50090">
    <property type="entry name" value="MYB_LIKE"/>
    <property type="match status" value="2"/>
</dbReference>
<dbReference type="GO" id="GO:2000037">
    <property type="term" value="P:regulation of stomatal complex patterning"/>
    <property type="evidence" value="ECO:0007669"/>
    <property type="project" value="UniProtKB-ARBA"/>
</dbReference>
<feature type="domain" description="HTH myb-type" evidence="7">
    <location>
        <begin position="119"/>
        <end position="169"/>
    </location>
</feature>
<evidence type="ECO:0000259" key="7">
    <source>
        <dbReference type="PROSITE" id="PS51294"/>
    </source>
</evidence>
<dbReference type="GO" id="GO:0000978">
    <property type="term" value="F:RNA polymerase II cis-regulatory region sequence-specific DNA binding"/>
    <property type="evidence" value="ECO:0007669"/>
    <property type="project" value="TreeGrafter"/>
</dbReference>
<reference evidence="9" key="1">
    <citation type="journal article" date="2023" name="Commun. Biol.">
        <title>Genome analysis of Parmales, the sister group of diatoms, reveals the evolutionary specialization of diatoms from phago-mixotrophs to photoautotrophs.</title>
        <authorList>
            <person name="Ban H."/>
            <person name="Sato S."/>
            <person name="Yoshikawa S."/>
            <person name="Yamada K."/>
            <person name="Nakamura Y."/>
            <person name="Ichinomiya M."/>
            <person name="Sato N."/>
            <person name="Blanc-Mathieu R."/>
            <person name="Endo H."/>
            <person name="Kuwata A."/>
            <person name="Ogata H."/>
        </authorList>
    </citation>
    <scope>NUCLEOTIDE SEQUENCE [LARGE SCALE GENOMIC DNA]</scope>
</reference>
<comment type="subcellular location">
    <subcellularLocation>
        <location evidence="1">Nucleus</location>
    </subcellularLocation>
</comment>
<evidence type="ECO:0000256" key="2">
    <source>
        <dbReference type="ARBA" id="ARBA00022737"/>
    </source>
</evidence>
<dbReference type="SMART" id="SM00717">
    <property type="entry name" value="SANT"/>
    <property type="match status" value="2"/>
</dbReference>
<comment type="caution">
    <text evidence="8">The sequence shown here is derived from an EMBL/GenBank/DDBJ whole genome shotgun (WGS) entry which is preliminary data.</text>
</comment>
<feature type="region of interest" description="Disordered" evidence="5">
    <location>
        <begin position="432"/>
        <end position="456"/>
    </location>
</feature>
<dbReference type="GO" id="GO:0050891">
    <property type="term" value="P:multicellular organismal-level water homeostasis"/>
    <property type="evidence" value="ECO:0007669"/>
    <property type="project" value="UniProtKB-ARBA"/>
</dbReference>
<evidence type="ECO:0000313" key="9">
    <source>
        <dbReference type="Proteomes" id="UP001165065"/>
    </source>
</evidence>
<dbReference type="OrthoDB" id="2143914at2759"/>
<evidence type="ECO:0000256" key="1">
    <source>
        <dbReference type="ARBA" id="ARBA00004123"/>
    </source>
</evidence>
<organism evidence="8 9">
    <name type="scientific">Triparma columacea</name>
    <dbReference type="NCBI Taxonomy" id="722753"/>
    <lineage>
        <taxon>Eukaryota</taxon>
        <taxon>Sar</taxon>
        <taxon>Stramenopiles</taxon>
        <taxon>Ochrophyta</taxon>
        <taxon>Bolidophyceae</taxon>
        <taxon>Parmales</taxon>
        <taxon>Triparmaceae</taxon>
        <taxon>Triparma</taxon>
    </lineage>
</organism>
<dbReference type="Gene3D" id="1.10.10.60">
    <property type="entry name" value="Homeodomain-like"/>
    <property type="match status" value="2"/>
</dbReference>
<evidence type="ECO:0000313" key="8">
    <source>
        <dbReference type="EMBL" id="GMI27634.1"/>
    </source>
</evidence>
<dbReference type="GO" id="GO:1902584">
    <property type="term" value="P:positive regulation of response to water deprivation"/>
    <property type="evidence" value="ECO:0007669"/>
    <property type="project" value="UniProtKB-ARBA"/>
</dbReference>
<dbReference type="Proteomes" id="UP001165065">
    <property type="component" value="Unassembled WGS sequence"/>
</dbReference>
<keyword evidence="4" id="KW-0539">Nucleus</keyword>
<sequence>MIPCGVDGQEKSSKSTKQKAVNYIVDGKVVNSATGETATEKKSGSSRGRMVIDHNGDVVPHKKPTSTKRSWSSDEDVKLKDLVAIHGTAKWTTVAEALGGRSGKQCRERWHNHLNPDVKKGGWTEEEDRIIIKMQMELGNQWAKITKMVPGRTDNAVKNRWHSAMRSRTRGPTQPGDPGHVSKETHAAAAAAAAKVDAERKKNGKNKSSNSSNAATKAESGSSSVSVSASSKSGNNSSNNDGNVASSSSFDPPVIQFDFEQQPHNLARKVSTVSSSSSSSSSSTTSSQSPSPIFTAQHSAFPPTPPTDSNNGFKPFDKLISPSTNFDTAKLLPSPPINGRPPLSEDKSSTRLNVLTPCNHWERQAFNNSPPLLIASPTDERLTPLGEPTLSDWFASMEDGMSLGVDADNKFEIISPAPLRFKVDDGIKAMRISNNGSDEGERDKKRVRSKSPWMCV</sequence>
<feature type="compositionally biased region" description="Low complexity" evidence="5">
    <location>
        <begin position="220"/>
        <end position="249"/>
    </location>
</feature>
<feature type="region of interest" description="Disordered" evidence="5">
    <location>
        <begin position="31"/>
        <end position="72"/>
    </location>
</feature>
<dbReference type="AlphaFoldDB" id="A0A9W7L346"/>
<dbReference type="InterPro" id="IPR009057">
    <property type="entry name" value="Homeodomain-like_sf"/>
</dbReference>
<evidence type="ECO:0000259" key="6">
    <source>
        <dbReference type="PROSITE" id="PS50090"/>
    </source>
</evidence>
<accession>A0A9W7L346</accession>
<dbReference type="FunFam" id="1.10.10.60:FF:000355">
    <property type="entry name" value="Transcription factor MYB124"/>
    <property type="match status" value="1"/>
</dbReference>
<evidence type="ECO:0000256" key="4">
    <source>
        <dbReference type="ARBA" id="ARBA00023242"/>
    </source>
</evidence>
<name>A0A9W7L346_9STRA</name>
<feature type="region of interest" description="Disordered" evidence="5">
    <location>
        <begin position="267"/>
        <end position="349"/>
    </location>
</feature>
<feature type="compositionally biased region" description="Low complexity" evidence="5">
    <location>
        <begin position="270"/>
        <end position="292"/>
    </location>
</feature>
<feature type="region of interest" description="Disordered" evidence="5">
    <location>
        <begin position="162"/>
        <end position="252"/>
    </location>
</feature>
<keyword evidence="9" id="KW-1185">Reference proteome</keyword>
<dbReference type="PANTHER" id="PTHR45614:SF274">
    <property type="entry name" value="MYB-LIKE DNA-BINDING PROTEIN"/>
    <property type="match status" value="1"/>
</dbReference>
<dbReference type="Pfam" id="PF13921">
    <property type="entry name" value="Myb_DNA-bind_6"/>
    <property type="match status" value="1"/>
</dbReference>
<dbReference type="InterPro" id="IPR050560">
    <property type="entry name" value="MYB_TF"/>
</dbReference>
<evidence type="ECO:0000256" key="5">
    <source>
        <dbReference type="SAM" id="MobiDB-lite"/>
    </source>
</evidence>
<dbReference type="CDD" id="cd00167">
    <property type="entry name" value="SANT"/>
    <property type="match status" value="2"/>
</dbReference>